<dbReference type="Gene3D" id="3.40.430.10">
    <property type="entry name" value="Dihydrofolate Reductase, subunit A"/>
    <property type="match status" value="1"/>
</dbReference>
<dbReference type="InterPro" id="IPR002734">
    <property type="entry name" value="RibDG_C"/>
</dbReference>
<evidence type="ECO:0000313" key="2">
    <source>
        <dbReference type="EMBL" id="GGN11124.1"/>
    </source>
</evidence>
<sequence>MEQLLRVMNFVVSADGVAAGASEHQSLERPFGLDRPERLFAWAGATASWPNRTEAGGSRGLDDYFTRDFARNIGAEIMGRNKFGPQRGPWQDHEWQGWWGDEPPFRTPVFVMTHHARPSFTLSDTTFHFVEGDPATVLAQAREAAQGKDVRLGGGVTTVRQFLDADLVDTLHVAVSPVKFGSGLRLWDSPDDLLDRFHLEVVPSPSGVTHHLFWRR</sequence>
<dbReference type="AlphaFoldDB" id="A0A917XCX6"/>
<evidence type="ECO:0000259" key="1">
    <source>
        <dbReference type="Pfam" id="PF01872"/>
    </source>
</evidence>
<name>A0A917XCX6_9ACTN</name>
<dbReference type="InterPro" id="IPR024072">
    <property type="entry name" value="DHFR-like_dom_sf"/>
</dbReference>
<keyword evidence="3" id="KW-1185">Reference proteome</keyword>
<dbReference type="Proteomes" id="UP000653411">
    <property type="component" value="Unassembled WGS sequence"/>
</dbReference>
<reference evidence="2" key="2">
    <citation type="submission" date="2020-09" db="EMBL/GenBank/DDBJ databases">
        <authorList>
            <person name="Sun Q."/>
            <person name="Zhou Y."/>
        </authorList>
    </citation>
    <scope>NUCLEOTIDE SEQUENCE</scope>
    <source>
        <strain evidence="2">CGMCC 4.7110</strain>
    </source>
</reference>
<dbReference type="GO" id="GO:0008703">
    <property type="term" value="F:5-amino-6-(5-phosphoribosylamino)uracil reductase activity"/>
    <property type="evidence" value="ECO:0007669"/>
    <property type="project" value="InterPro"/>
</dbReference>
<accession>A0A917XCX6</accession>
<gene>
    <name evidence="2" type="ORF">GCM10011578_037250</name>
</gene>
<dbReference type="EMBL" id="BMML01000007">
    <property type="protein sequence ID" value="GGN11124.1"/>
    <property type="molecule type" value="Genomic_DNA"/>
</dbReference>
<dbReference type="Pfam" id="PF01872">
    <property type="entry name" value="RibD_C"/>
    <property type="match status" value="1"/>
</dbReference>
<proteinExistence type="predicted"/>
<dbReference type="GO" id="GO:0009231">
    <property type="term" value="P:riboflavin biosynthetic process"/>
    <property type="evidence" value="ECO:0007669"/>
    <property type="project" value="InterPro"/>
</dbReference>
<evidence type="ECO:0000313" key="3">
    <source>
        <dbReference type="Proteomes" id="UP000653411"/>
    </source>
</evidence>
<organism evidence="2 3">
    <name type="scientific">Streptomyces fuscichromogenes</name>
    <dbReference type="NCBI Taxonomy" id="1324013"/>
    <lineage>
        <taxon>Bacteria</taxon>
        <taxon>Bacillati</taxon>
        <taxon>Actinomycetota</taxon>
        <taxon>Actinomycetes</taxon>
        <taxon>Kitasatosporales</taxon>
        <taxon>Streptomycetaceae</taxon>
        <taxon>Streptomyces</taxon>
    </lineage>
</organism>
<comment type="caution">
    <text evidence="2">The sequence shown here is derived from an EMBL/GenBank/DDBJ whole genome shotgun (WGS) entry which is preliminary data.</text>
</comment>
<dbReference type="GO" id="GO:0003677">
    <property type="term" value="F:DNA binding"/>
    <property type="evidence" value="ECO:0007669"/>
    <property type="project" value="UniProtKB-KW"/>
</dbReference>
<dbReference type="InterPro" id="IPR050765">
    <property type="entry name" value="Riboflavin_Biosynth_HTPR"/>
</dbReference>
<feature type="domain" description="Bacterial bifunctional deaminase-reductase C-terminal" evidence="1">
    <location>
        <begin position="8"/>
        <end position="190"/>
    </location>
</feature>
<dbReference type="PANTHER" id="PTHR38011">
    <property type="entry name" value="DIHYDROFOLATE REDUCTASE FAMILY PROTEIN (AFU_ORTHOLOGUE AFUA_8G06820)"/>
    <property type="match status" value="1"/>
</dbReference>
<dbReference type="SUPFAM" id="SSF53597">
    <property type="entry name" value="Dihydrofolate reductase-like"/>
    <property type="match status" value="1"/>
</dbReference>
<protein>
    <submittedName>
        <fullName evidence="2">DNA-binding protein</fullName>
    </submittedName>
</protein>
<dbReference type="RefSeq" id="WP_189263842.1">
    <property type="nucleotide sequence ID" value="NZ_BMML01000007.1"/>
</dbReference>
<dbReference type="PANTHER" id="PTHR38011:SF12">
    <property type="entry name" value="BIFUNCTIONAL DEAMINASE-REDUCTASE DOMAIN PROTEIN"/>
    <property type="match status" value="1"/>
</dbReference>
<keyword evidence="2" id="KW-0238">DNA-binding</keyword>
<reference evidence="2" key="1">
    <citation type="journal article" date="2014" name="Int. J. Syst. Evol. Microbiol.">
        <title>Complete genome sequence of Corynebacterium casei LMG S-19264T (=DSM 44701T), isolated from a smear-ripened cheese.</title>
        <authorList>
            <consortium name="US DOE Joint Genome Institute (JGI-PGF)"/>
            <person name="Walter F."/>
            <person name="Albersmeier A."/>
            <person name="Kalinowski J."/>
            <person name="Ruckert C."/>
        </authorList>
    </citation>
    <scope>NUCLEOTIDE SEQUENCE</scope>
    <source>
        <strain evidence="2">CGMCC 4.7110</strain>
    </source>
</reference>